<dbReference type="SUPFAM" id="SSF51658">
    <property type="entry name" value="Xylose isomerase-like"/>
    <property type="match status" value="1"/>
</dbReference>
<sequence length="285" mass="30760">MVGAEVDVTDATRPISLAPLTVLELGPADTVDCAAKAGFDAVGLRLIRATEAEPLRPTIGMTPLIRETRRRLDDTGLALIDIEVLRLTPQTRIRHDFAAFIETGAYLGASQILVTGNDPDHARLADHLAELADLAADYALTPNLEPMPWTDVENLQQAAAIVARAAHPNVGLLVDALHYDRALNTPSDLAALPAAWFRYVQICDGLPERPTTIEALRYQGRNARLFPGAGTIDLVAMLRALPSDVPVSVEAPVLWQAPAIDRSRAALRGAREVLELADTDCRHLA</sequence>
<dbReference type="InterPro" id="IPR036237">
    <property type="entry name" value="Xyl_isomerase-like_sf"/>
</dbReference>
<protein>
    <submittedName>
        <fullName evidence="2">Xylose isomerase domain-containing protein TIM barrel</fullName>
    </submittedName>
</protein>
<dbReference type="GO" id="GO:0016853">
    <property type="term" value="F:isomerase activity"/>
    <property type="evidence" value="ECO:0007669"/>
    <property type="project" value="UniProtKB-KW"/>
</dbReference>
<dbReference type="EMBL" id="FLQS01000089">
    <property type="protein sequence ID" value="SBS79776.1"/>
    <property type="molecule type" value="Genomic_DNA"/>
</dbReference>
<dbReference type="Gene3D" id="3.20.20.150">
    <property type="entry name" value="Divalent-metal-dependent TIM barrel enzymes"/>
    <property type="match status" value="1"/>
</dbReference>
<evidence type="ECO:0000313" key="2">
    <source>
        <dbReference type="EMBL" id="SBS79776.1"/>
    </source>
</evidence>
<gene>
    <name evidence="2" type="ORF">MHPYR_90126</name>
</gene>
<dbReference type="InterPro" id="IPR050312">
    <property type="entry name" value="IolE/XylAMocC-like"/>
</dbReference>
<dbReference type="InterPro" id="IPR013022">
    <property type="entry name" value="Xyl_isomerase-like_TIM-brl"/>
</dbReference>
<name>A0A1Y5PM18_9MYCO</name>
<proteinExistence type="predicted"/>
<evidence type="ECO:0000259" key="1">
    <source>
        <dbReference type="Pfam" id="PF01261"/>
    </source>
</evidence>
<reference evidence="2" key="1">
    <citation type="submission" date="2016-03" db="EMBL/GenBank/DDBJ databases">
        <authorList>
            <person name="Ploux O."/>
        </authorList>
    </citation>
    <scope>NUCLEOTIDE SEQUENCE</scope>
    <source>
        <strain evidence="2">UC10</strain>
    </source>
</reference>
<dbReference type="PANTHER" id="PTHR12110">
    <property type="entry name" value="HYDROXYPYRUVATE ISOMERASE"/>
    <property type="match status" value="1"/>
</dbReference>
<organism evidence="2">
    <name type="scientific">uncultured Mycobacterium sp</name>
    <dbReference type="NCBI Taxonomy" id="171292"/>
    <lineage>
        <taxon>Bacteria</taxon>
        <taxon>Bacillati</taxon>
        <taxon>Actinomycetota</taxon>
        <taxon>Actinomycetes</taxon>
        <taxon>Mycobacteriales</taxon>
        <taxon>Mycobacteriaceae</taxon>
        <taxon>Mycobacterium</taxon>
        <taxon>environmental samples</taxon>
    </lineage>
</organism>
<dbReference type="AlphaFoldDB" id="A0A1Y5PM18"/>
<feature type="domain" description="Xylose isomerase-like TIM barrel" evidence="1">
    <location>
        <begin position="33"/>
        <end position="254"/>
    </location>
</feature>
<dbReference type="Pfam" id="PF01261">
    <property type="entry name" value="AP_endonuc_2"/>
    <property type="match status" value="1"/>
</dbReference>
<accession>A0A1Y5PM18</accession>
<keyword evidence="2" id="KW-0413">Isomerase</keyword>
<dbReference type="PANTHER" id="PTHR12110:SF48">
    <property type="entry name" value="BLL3656 PROTEIN"/>
    <property type="match status" value="1"/>
</dbReference>